<feature type="domain" description="DEP" evidence="4">
    <location>
        <begin position="133"/>
        <end position="207"/>
    </location>
</feature>
<dbReference type="PRINTS" id="PR00160">
    <property type="entry name" value="GLUTAREDOXIN"/>
</dbReference>
<dbReference type="Pfam" id="PF00462">
    <property type="entry name" value="Glutaredoxin"/>
    <property type="match status" value="1"/>
</dbReference>
<dbReference type="SUPFAM" id="SSF52833">
    <property type="entry name" value="Thioredoxin-like"/>
    <property type="match status" value="1"/>
</dbReference>
<dbReference type="InterPro" id="IPR036249">
    <property type="entry name" value="Thioredoxin-like_sf"/>
</dbReference>
<dbReference type="GO" id="GO:0009055">
    <property type="term" value="F:electron transfer activity"/>
    <property type="evidence" value="ECO:0007669"/>
    <property type="project" value="TreeGrafter"/>
</dbReference>
<keyword evidence="3" id="KW-0676">Redox-active center</keyword>
<dbReference type="PROSITE" id="PS51354">
    <property type="entry name" value="GLUTAREDOXIN_2"/>
    <property type="match status" value="1"/>
</dbReference>
<sequence length="480" mass="54100">MIDSTMKGRIVVFSIIGCPHCMNAKNLLQEKGLEYADVSLDEYPQMREWLRDNTNSKTVPQIFFNALHVGGNAELKEKIKDKAEWEALLEEIEKNAPGSDAPELPHPSTAVASTSIGDFTCEPDEYAKLVEEMRNCGIVKNHSKIFSTVKNAFTGKDFVEWVKKAKKLDETTAIEMGQALIDQHFGKEVKKDGQTFKADNTLYRLIEDDDSTALNAGETSPCTQGSALQLAESMRKLILKLYSVFLSSDGKKVNYKGISTASEFKMYLKLTKELIRVDIEHATREEKLAFFINIYNALVIHANIVLGPPTNLWQRYKFFNTVRYIIGGNEYSLQDIENGVLRANRKGVGQFRLPFGKDDPRRKIALKENEPLIHFALNCGAKSCPPIKTFSANGIDEQLKMAAEAFLDNDDGCTLNRNSIKLSKIFSWYKEDFGKNNADLANWIFKTMGAGDKKDKLEEILSGKNYSLSFLDYDWGVNSK</sequence>
<dbReference type="Gene3D" id="1.10.10.10">
    <property type="entry name" value="Winged helix-like DNA-binding domain superfamily/Winged helix DNA-binding domain"/>
    <property type="match status" value="1"/>
</dbReference>
<reference evidence="5 6" key="1">
    <citation type="submission" date="2020-08" db="EMBL/GenBank/DDBJ databases">
        <authorList>
            <person name="Hejnol A."/>
        </authorList>
    </citation>
    <scope>NUCLEOTIDE SEQUENCE [LARGE SCALE GENOMIC DNA]</scope>
</reference>
<gene>
    <name evidence="5" type="ORF">DGYR_LOCUS4283</name>
</gene>
<dbReference type="InterPro" id="IPR000591">
    <property type="entry name" value="DEP_dom"/>
</dbReference>
<comment type="caution">
    <text evidence="5">The sequence shown here is derived from an EMBL/GenBank/DDBJ whole genome shotgun (WGS) entry which is preliminary data.</text>
</comment>
<dbReference type="GO" id="GO:0045454">
    <property type="term" value="P:cell redox homeostasis"/>
    <property type="evidence" value="ECO:0007669"/>
    <property type="project" value="TreeGrafter"/>
</dbReference>
<name>A0A7I8VIN2_9ANNE</name>
<dbReference type="Gene3D" id="3.40.30.10">
    <property type="entry name" value="Glutaredoxin"/>
    <property type="match status" value="1"/>
</dbReference>
<dbReference type="OrthoDB" id="418495at2759"/>
<proteinExistence type="predicted"/>
<accession>A0A7I8VIN2</accession>
<dbReference type="Proteomes" id="UP000549394">
    <property type="component" value="Unassembled WGS sequence"/>
</dbReference>
<dbReference type="InterPro" id="IPR011767">
    <property type="entry name" value="GLR_AS"/>
</dbReference>
<evidence type="ECO:0000313" key="5">
    <source>
        <dbReference type="EMBL" id="CAD5115554.1"/>
    </source>
</evidence>
<dbReference type="EMBL" id="CAJFCJ010000006">
    <property type="protein sequence ID" value="CAD5115554.1"/>
    <property type="molecule type" value="Genomic_DNA"/>
</dbReference>
<dbReference type="PANTHER" id="PTHR34386">
    <property type="entry name" value="GLUTAREDOXIN"/>
    <property type="match status" value="1"/>
</dbReference>
<dbReference type="InterPro" id="IPR014025">
    <property type="entry name" value="Glutaredoxin_subgr"/>
</dbReference>
<dbReference type="GO" id="GO:0035556">
    <property type="term" value="P:intracellular signal transduction"/>
    <property type="evidence" value="ECO:0007669"/>
    <property type="project" value="InterPro"/>
</dbReference>
<evidence type="ECO:0000259" key="4">
    <source>
        <dbReference type="SMART" id="SM00049"/>
    </source>
</evidence>
<organism evidence="5 6">
    <name type="scientific">Dimorphilus gyrociliatus</name>
    <dbReference type="NCBI Taxonomy" id="2664684"/>
    <lineage>
        <taxon>Eukaryota</taxon>
        <taxon>Metazoa</taxon>
        <taxon>Spiralia</taxon>
        <taxon>Lophotrochozoa</taxon>
        <taxon>Annelida</taxon>
        <taxon>Polychaeta</taxon>
        <taxon>Polychaeta incertae sedis</taxon>
        <taxon>Dinophilidae</taxon>
        <taxon>Dimorphilus</taxon>
    </lineage>
</organism>
<dbReference type="AlphaFoldDB" id="A0A7I8VIN2"/>
<dbReference type="InterPro" id="IPR006869">
    <property type="entry name" value="DUF547"/>
</dbReference>
<evidence type="ECO:0000256" key="1">
    <source>
        <dbReference type="ARBA" id="ARBA00002549"/>
    </source>
</evidence>
<evidence type="ECO:0000256" key="2">
    <source>
        <dbReference type="ARBA" id="ARBA00023157"/>
    </source>
</evidence>
<keyword evidence="2" id="KW-1015">Disulfide bond</keyword>
<dbReference type="InterPro" id="IPR036388">
    <property type="entry name" value="WH-like_DNA-bd_sf"/>
</dbReference>
<dbReference type="PANTHER" id="PTHR34386:SF1">
    <property type="entry name" value="GLUTAREDOXIN-LIKE PROTEIN NRDH"/>
    <property type="match status" value="1"/>
</dbReference>
<dbReference type="InterPro" id="IPR002109">
    <property type="entry name" value="Glutaredoxin"/>
</dbReference>
<comment type="function">
    <text evidence="1">Has a glutathione-disulfide oxidoreductase activity in the presence of NADPH and glutathione reductase. Reduces low molecular weight disulfides and proteins.</text>
</comment>
<protein>
    <submittedName>
        <fullName evidence="5">DgyrCDS4518</fullName>
    </submittedName>
</protein>
<evidence type="ECO:0000313" key="6">
    <source>
        <dbReference type="Proteomes" id="UP000549394"/>
    </source>
</evidence>
<dbReference type="SUPFAM" id="SSF46785">
    <property type="entry name" value="Winged helix' DNA-binding domain"/>
    <property type="match status" value="1"/>
</dbReference>
<dbReference type="CDD" id="cd04371">
    <property type="entry name" value="DEP"/>
    <property type="match status" value="1"/>
</dbReference>
<dbReference type="InterPro" id="IPR051548">
    <property type="entry name" value="Grx-like_ET"/>
</dbReference>
<dbReference type="Pfam" id="PF04784">
    <property type="entry name" value="DUF547"/>
    <property type="match status" value="1"/>
</dbReference>
<dbReference type="SMART" id="SM00049">
    <property type="entry name" value="DEP"/>
    <property type="match status" value="1"/>
</dbReference>
<keyword evidence="6" id="KW-1185">Reference proteome</keyword>
<dbReference type="Pfam" id="PF00610">
    <property type="entry name" value="DEP"/>
    <property type="match status" value="1"/>
</dbReference>
<evidence type="ECO:0000256" key="3">
    <source>
        <dbReference type="ARBA" id="ARBA00023284"/>
    </source>
</evidence>
<dbReference type="InterPro" id="IPR036390">
    <property type="entry name" value="WH_DNA-bd_sf"/>
</dbReference>
<dbReference type="PROSITE" id="PS00195">
    <property type="entry name" value="GLUTAREDOXIN_1"/>
    <property type="match status" value="1"/>
</dbReference>